<feature type="chain" id="PRO_5042177244" evidence="1">
    <location>
        <begin position="25"/>
        <end position="64"/>
    </location>
</feature>
<evidence type="ECO:0000313" key="3">
    <source>
        <dbReference type="Proteomes" id="UP001233999"/>
    </source>
</evidence>
<dbReference type="EMBL" id="JASPKZ010010694">
    <property type="protein sequence ID" value="KAJ9573577.1"/>
    <property type="molecule type" value="Genomic_DNA"/>
</dbReference>
<comment type="caution">
    <text evidence="2">The sequence shown here is derived from an EMBL/GenBank/DDBJ whole genome shotgun (WGS) entry which is preliminary data.</text>
</comment>
<dbReference type="Proteomes" id="UP001233999">
    <property type="component" value="Unassembled WGS sequence"/>
</dbReference>
<reference evidence="2" key="1">
    <citation type="journal article" date="2023" name="IScience">
        <title>Live-bearing cockroach genome reveals convergent evolutionary mechanisms linked to viviparity in insects and beyond.</title>
        <authorList>
            <person name="Fouks B."/>
            <person name="Harrison M.C."/>
            <person name="Mikhailova A.A."/>
            <person name="Marchal E."/>
            <person name="English S."/>
            <person name="Carruthers M."/>
            <person name="Jennings E.C."/>
            <person name="Chiamaka E.L."/>
            <person name="Frigard R.A."/>
            <person name="Pippel M."/>
            <person name="Attardo G.M."/>
            <person name="Benoit J.B."/>
            <person name="Bornberg-Bauer E."/>
            <person name="Tobe S.S."/>
        </authorList>
    </citation>
    <scope>NUCLEOTIDE SEQUENCE</scope>
    <source>
        <strain evidence="2">Stay&amp;Tobe</strain>
    </source>
</reference>
<organism evidence="2 3">
    <name type="scientific">Diploptera punctata</name>
    <name type="common">Pacific beetle cockroach</name>
    <dbReference type="NCBI Taxonomy" id="6984"/>
    <lineage>
        <taxon>Eukaryota</taxon>
        <taxon>Metazoa</taxon>
        <taxon>Ecdysozoa</taxon>
        <taxon>Arthropoda</taxon>
        <taxon>Hexapoda</taxon>
        <taxon>Insecta</taxon>
        <taxon>Pterygota</taxon>
        <taxon>Neoptera</taxon>
        <taxon>Polyneoptera</taxon>
        <taxon>Dictyoptera</taxon>
        <taxon>Blattodea</taxon>
        <taxon>Blaberoidea</taxon>
        <taxon>Blaberidae</taxon>
        <taxon>Diplopterinae</taxon>
        <taxon>Diploptera</taxon>
    </lineage>
</organism>
<protein>
    <submittedName>
        <fullName evidence="2">Uncharacterized protein</fullName>
    </submittedName>
</protein>
<name>A0AAD7Z4B1_DIPPU</name>
<reference evidence="2" key="2">
    <citation type="submission" date="2023-05" db="EMBL/GenBank/DDBJ databases">
        <authorList>
            <person name="Fouks B."/>
        </authorList>
    </citation>
    <scope>NUCLEOTIDE SEQUENCE</scope>
    <source>
        <strain evidence="2">Stay&amp;Tobe</strain>
        <tissue evidence="2">Testes</tissue>
    </source>
</reference>
<keyword evidence="3" id="KW-1185">Reference proteome</keyword>
<feature type="non-terminal residue" evidence="2">
    <location>
        <position position="1"/>
    </location>
</feature>
<sequence>RSLLVRISLCQPLVLELVSLLSSAIHDLQQNSRVRYDESWFHLNGRRKAHNRSDFLREDCNCRE</sequence>
<feature type="non-terminal residue" evidence="2">
    <location>
        <position position="64"/>
    </location>
</feature>
<keyword evidence="1" id="KW-0732">Signal</keyword>
<evidence type="ECO:0000313" key="2">
    <source>
        <dbReference type="EMBL" id="KAJ9573577.1"/>
    </source>
</evidence>
<proteinExistence type="predicted"/>
<feature type="signal peptide" evidence="1">
    <location>
        <begin position="1"/>
        <end position="24"/>
    </location>
</feature>
<evidence type="ECO:0000256" key="1">
    <source>
        <dbReference type="SAM" id="SignalP"/>
    </source>
</evidence>
<accession>A0AAD7Z4B1</accession>
<gene>
    <name evidence="2" type="ORF">L9F63_009031</name>
</gene>
<dbReference type="AlphaFoldDB" id="A0AAD7Z4B1"/>